<dbReference type="OrthoDB" id="104711at2"/>
<comment type="caution">
    <text evidence="3">The sequence shown here is derived from an EMBL/GenBank/DDBJ whole genome shotgun (WGS) entry which is preliminary data.</text>
</comment>
<feature type="transmembrane region" description="Helical" evidence="1">
    <location>
        <begin position="41"/>
        <end position="61"/>
    </location>
</feature>
<dbReference type="GO" id="GO:0008610">
    <property type="term" value="P:lipid biosynthetic process"/>
    <property type="evidence" value="ECO:0007669"/>
    <property type="project" value="UniProtKB-ARBA"/>
</dbReference>
<reference evidence="3 4" key="1">
    <citation type="submission" date="2019-08" db="EMBL/GenBank/DDBJ databases">
        <title>Genome of Phaeodactylibacter luteus.</title>
        <authorList>
            <person name="Bowman J.P."/>
        </authorList>
    </citation>
    <scope>NUCLEOTIDE SEQUENCE [LARGE SCALE GENOMIC DNA]</scope>
    <source>
        <strain evidence="3 4">KCTC 42180</strain>
    </source>
</reference>
<dbReference type="GO" id="GO:0016020">
    <property type="term" value="C:membrane"/>
    <property type="evidence" value="ECO:0007669"/>
    <property type="project" value="TreeGrafter"/>
</dbReference>
<dbReference type="AlphaFoldDB" id="A0A5C6RNE8"/>
<feature type="transmembrane region" description="Helical" evidence="1">
    <location>
        <begin position="159"/>
        <end position="180"/>
    </location>
</feature>
<keyword evidence="1" id="KW-0472">Membrane</keyword>
<keyword evidence="1" id="KW-0812">Transmembrane</keyword>
<accession>A0A5C6RNE8</accession>
<dbReference type="PANTHER" id="PTHR19353:SF19">
    <property type="entry name" value="DELTA(5) FATTY ACID DESATURASE C-RELATED"/>
    <property type="match status" value="1"/>
</dbReference>
<keyword evidence="1" id="KW-1133">Transmembrane helix</keyword>
<dbReference type="PANTHER" id="PTHR19353">
    <property type="entry name" value="FATTY ACID DESATURASE 2"/>
    <property type="match status" value="1"/>
</dbReference>
<name>A0A5C6RNE8_9BACT</name>
<dbReference type="RefSeq" id="WP_147166929.1">
    <property type="nucleotide sequence ID" value="NZ_VOOR01000013.1"/>
</dbReference>
<evidence type="ECO:0000313" key="4">
    <source>
        <dbReference type="Proteomes" id="UP000321580"/>
    </source>
</evidence>
<dbReference type="InterPro" id="IPR012171">
    <property type="entry name" value="Fatty_acid_desaturase"/>
</dbReference>
<evidence type="ECO:0000313" key="3">
    <source>
        <dbReference type="EMBL" id="TXB63753.1"/>
    </source>
</evidence>
<feature type="transmembrane region" description="Helical" evidence="1">
    <location>
        <begin position="201"/>
        <end position="226"/>
    </location>
</feature>
<dbReference type="GO" id="GO:0016717">
    <property type="term" value="F:oxidoreductase activity, acting on paired donors, with oxidation of a pair of donors resulting in the reduction of molecular oxygen to two molecules of water"/>
    <property type="evidence" value="ECO:0007669"/>
    <property type="project" value="TreeGrafter"/>
</dbReference>
<gene>
    <name evidence="3" type="ORF">FRY97_07995</name>
</gene>
<feature type="domain" description="Fatty acid desaturase" evidence="2">
    <location>
        <begin position="69"/>
        <end position="340"/>
    </location>
</feature>
<evidence type="ECO:0000256" key="1">
    <source>
        <dbReference type="SAM" id="Phobius"/>
    </source>
</evidence>
<keyword evidence="4" id="KW-1185">Reference proteome</keyword>
<dbReference type="Pfam" id="PF00487">
    <property type="entry name" value="FA_desaturase"/>
    <property type="match status" value="1"/>
</dbReference>
<organism evidence="3 4">
    <name type="scientific">Phaeodactylibacter luteus</name>
    <dbReference type="NCBI Taxonomy" id="1564516"/>
    <lineage>
        <taxon>Bacteria</taxon>
        <taxon>Pseudomonadati</taxon>
        <taxon>Bacteroidota</taxon>
        <taxon>Saprospiria</taxon>
        <taxon>Saprospirales</taxon>
        <taxon>Haliscomenobacteraceae</taxon>
        <taxon>Phaeodactylibacter</taxon>
    </lineage>
</organism>
<proteinExistence type="predicted"/>
<dbReference type="CDD" id="cd03506">
    <property type="entry name" value="Delta6-FADS-like"/>
    <property type="match status" value="1"/>
</dbReference>
<evidence type="ECO:0000259" key="2">
    <source>
        <dbReference type="Pfam" id="PF00487"/>
    </source>
</evidence>
<protein>
    <submittedName>
        <fullName evidence="3">Acyl-CoA desaturase</fullName>
    </submittedName>
</protein>
<dbReference type="PIRSF" id="PIRSF015921">
    <property type="entry name" value="FA_sphinglp_des"/>
    <property type="match status" value="1"/>
</dbReference>
<sequence length="377" mass="42803">MNLSTVRFNKNDRPAFFRELRRRVNQYFEDEQIDRHANVQMAVKTVFMVTLYVAPLAMLLFGGLQSAALIVLLWAVMGLGMAGIGLCVMHDANHGAYSANPKVNQALGGLINLVGGYHTNWKIQHNVLHHSYTNVHDFDEDIKKGVMRFSPDQPARRGFYYQAFYAPFLYGLMTLVWVFVKDYVQLFGYHKRGLLKAQGQSFARTLAAILFHKGWYLAITLVLPIVILPFAWWQTLLCFLMMHFICGLILALVFQPAHVIEETHFFKVDEEGSVENSWAVHQLMTTSNFANGSRLLSWCLGGLNYQVEHHLFPGICHIHYPQIAKIVKATAREYGLPYHEHPTFTGAIKSHFRLLHKLGTDTYVSGEGVGAAKQMTA</sequence>
<feature type="transmembrane region" description="Helical" evidence="1">
    <location>
        <begin position="232"/>
        <end position="254"/>
    </location>
</feature>
<dbReference type="Proteomes" id="UP000321580">
    <property type="component" value="Unassembled WGS sequence"/>
</dbReference>
<feature type="transmembrane region" description="Helical" evidence="1">
    <location>
        <begin position="68"/>
        <end position="92"/>
    </location>
</feature>
<dbReference type="EMBL" id="VOOR01000013">
    <property type="protein sequence ID" value="TXB63753.1"/>
    <property type="molecule type" value="Genomic_DNA"/>
</dbReference>
<dbReference type="InterPro" id="IPR005804">
    <property type="entry name" value="FA_desaturase_dom"/>
</dbReference>